<dbReference type="GO" id="GO:0005615">
    <property type="term" value="C:extracellular space"/>
    <property type="evidence" value="ECO:0007669"/>
    <property type="project" value="TreeGrafter"/>
</dbReference>
<proteinExistence type="inferred from homology"/>
<feature type="domain" description="ERAP1-like C-terminal" evidence="2">
    <location>
        <begin position="3"/>
        <end position="160"/>
    </location>
</feature>
<comment type="similarity">
    <text evidence="1">Belongs to the peptidase M1 family.</text>
</comment>
<dbReference type="AlphaFoldDB" id="A0AAV2RTF1"/>
<comment type="caution">
    <text evidence="3">The sequence shown here is derived from an EMBL/GenBank/DDBJ whole genome shotgun (WGS) entry which is preliminary data.</text>
</comment>
<dbReference type="GO" id="GO:0043171">
    <property type="term" value="P:peptide catabolic process"/>
    <property type="evidence" value="ECO:0007669"/>
    <property type="project" value="TreeGrafter"/>
</dbReference>
<dbReference type="InterPro" id="IPR024571">
    <property type="entry name" value="ERAP1-like_C_dom"/>
</dbReference>
<dbReference type="InterPro" id="IPR050344">
    <property type="entry name" value="Peptidase_M1_aminopeptidases"/>
</dbReference>
<dbReference type="GO" id="GO:0008270">
    <property type="term" value="F:zinc ion binding"/>
    <property type="evidence" value="ECO:0007669"/>
    <property type="project" value="TreeGrafter"/>
</dbReference>
<dbReference type="Gene3D" id="1.25.50.20">
    <property type="match status" value="1"/>
</dbReference>
<dbReference type="GO" id="GO:0016020">
    <property type="term" value="C:membrane"/>
    <property type="evidence" value="ECO:0007669"/>
    <property type="project" value="TreeGrafter"/>
</dbReference>
<accession>A0AAV2RTF1</accession>
<organism evidence="3 4">
    <name type="scientific">Meganyctiphanes norvegica</name>
    <name type="common">Northern krill</name>
    <name type="synonym">Thysanopoda norvegica</name>
    <dbReference type="NCBI Taxonomy" id="48144"/>
    <lineage>
        <taxon>Eukaryota</taxon>
        <taxon>Metazoa</taxon>
        <taxon>Ecdysozoa</taxon>
        <taxon>Arthropoda</taxon>
        <taxon>Crustacea</taxon>
        <taxon>Multicrustacea</taxon>
        <taxon>Malacostraca</taxon>
        <taxon>Eumalacostraca</taxon>
        <taxon>Eucarida</taxon>
        <taxon>Euphausiacea</taxon>
        <taxon>Euphausiidae</taxon>
        <taxon>Meganyctiphanes</taxon>
    </lineage>
</organism>
<evidence type="ECO:0000313" key="4">
    <source>
        <dbReference type="Proteomes" id="UP001497623"/>
    </source>
</evidence>
<dbReference type="EMBL" id="CAXKWB010028847">
    <property type="protein sequence ID" value="CAL4134490.1"/>
    <property type="molecule type" value="Genomic_DNA"/>
</dbReference>
<keyword evidence="4" id="KW-1185">Reference proteome</keyword>
<protein>
    <recommendedName>
        <fullName evidence="2">ERAP1-like C-terminal domain-containing protein</fullName>
    </recommendedName>
</protein>
<dbReference type="PANTHER" id="PTHR11533:SF294">
    <property type="entry name" value="THYROTROPIN-RELEASING HORMONE-DEGRADING ECTOENZYME"/>
    <property type="match status" value="1"/>
</dbReference>
<sequence length="189" mass="21586">RMISPNVKSTVYCTAIRAGGEKEWNFLWGKYLDSNVAAEKVTILISLGCSKESWILSRYLDMAFTAGSGIRKQDGNRVFHAVAKNDIGRYLAWNYLRDQWQKLNEYHVGSFSGLSGYVKIATAKFNTALELQELEEFQAKHSGKLGRSKRVVEQSIERTKNNIAWMDANYEIIEEWLTKKGYGTTIRNS</sequence>
<dbReference type="GO" id="GO:0006508">
    <property type="term" value="P:proteolysis"/>
    <property type="evidence" value="ECO:0007669"/>
    <property type="project" value="TreeGrafter"/>
</dbReference>
<dbReference type="GO" id="GO:0070006">
    <property type="term" value="F:metalloaminopeptidase activity"/>
    <property type="evidence" value="ECO:0007669"/>
    <property type="project" value="TreeGrafter"/>
</dbReference>
<evidence type="ECO:0000313" key="3">
    <source>
        <dbReference type="EMBL" id="CAL4134490.1"/>
    </source>
</evidence>
<evidence type="ECO:0000256" key="1">
    <source>
        <dbReference type="ARBA" id="ARBA00010136"/>
    </source>
</evidence>
<evidence type="ECO:0000259" key="2">
    <source>
        <dbReference type="Pfam" id="PF11838"/>
    </source>
</evidence>
<name>A0AAV2RTF1_MEGNR</name>
<dbReference type="GO" id="GO:0005737">
    <property type="term" value="C:cytoplasm"/>
    <property type="evidence" value="ECO:0007669"/>
    <property type="project" value="TreeGrafter"/>
</dbReference>
<dbReference type="Pfam" id="PF11838">
    <property type="entry name" value="ERAP1_C"/>
    <property type="match status" value="1"/>
</dbReference>
<dbReference type="PANTHER" id="PTHR11533">
    <property type="entry name" value="PROTEASE M1 ZINC METALLOPROTEASE"/>
    <property type="match status" value="1"/>
</dbReference>
<feature type="non-terminal residue" evidence="3">
    <location>
        <position position="1"/>
    </location>
</feature>
<dbReference type="Proteomes" id="UP001497623">
    <property type="component" value="Unassembled WGS sequence"/>
</dbReference>
<dbReference type="GO" id="GO:0042277">
    <property type="term" value="F:peptide binding"/>
    <property type="evidence" value="ECO:0007669"/>
    <property type="project" value="TreeGrafter"/>
</dbReference>
<gene>
    <name evidence="3" type="ORF">MNOR_LOCUS27424</name>
</gene>
<reference evidence="3 4" key="1">
    <citation type="submission" date="2024-05" db="EMBL/GenBank/DDBJ databases">
        <authorList>
            <person name="Wallberg A."/>
        </authorList>
    </citation>
    <scope>NUCLEOTIDE SEQUENCE [LARGE SCALE GENOMIC DNA]</scope>
</reference>